<dbReference type="OrthoDB" id="9807923at2"/>
<dbReference type="CDD" id="cd07818">
    <property type="entry name" value="SRPBCC_1"/>
    <property type="match status" value="1"/>
</dbReference>
<keyword evidence="1" id="KW-0812">Transmembrane</keyword>
<dbReference type="Proteomes" id="UP000186513">
    <property type="component" value="Unassembled WGS sequence"/>
</dbReference>
<dbReference type="RefSeq" id="WP_072427758.1">
    <property type="nucleotide sequence ID" value="NZ_FPKR01000004.1"/>
</dbReference>
<reference evidence="2 3" key="1">
    <citation type="submission" date="2016-11" db="EMBL/GenBank/DDBJ databases">
        <authorList>
            <person name="Jaros S."/>
            <person name="Januszkiewicz K."/>
            <person name="Wedrychowicz H."/>
        </authorList>
    </citation>
    <scope>NUCLEOTIDE SEQUENCE [LARGE SCALE GENOMIC DNA]</scope>
    <source>
        <strain evidence="2 3">DSM 18899</strain>
    </source>
</reference>
<keyword evidence="1" id="KW-0472">Membrane</keyword>
<keyword evidence="3" id="KW-1185">Reference proteome</keyword>
<accession>A0A1K2HCH4</accession>
<dbReference type="Pfam" id="PF10604">
    <property type="entry name" value="Polyketide_cyc2"/>
    <property type="match status" value="1"/>
</dbReference>
<name>A0A1K2HCH4_9NEIS</name>
<dbReference type="AlphaFoldDB" id="A0A1K2HCH4"/>
<evidence type="ECO:0000313" key="2">
    <source>
        <dbReference type="EMBL" id="SFZ74365.1"/>
    </source>
</evidence>
<protein>
    <submittedName>
        <fullName evidence="2">Uncharacterized conserved protein YndB, AHSA1/START domain</fullName>
    </submittedName>
</protein>
<dbReference type="InterPro" id="IPR019587">
    <property type="entry name" value="Polyketide_cyclase/dehydratase"/>
</dbReference>
<keyword evidence="1" id="KW-1133">Transmembrane helix</keyword>
<dbReference type="EMBL" id="FPKR01000004">
    <property type="protein sequence ID" value="SFZ74365.1"/>
    <property type="molecule type" value="Genomic_DNA"/>
</dbReference>
<proteinExistence type="predicted"/>
<dbReference type="SUPFAM" id="SSF55961">
    <property type="entry name" value="Bet v1-like"/>
    <property type="match status" value="1"/>
</dbReference>
<gene>
    <name evidence="2" type="ORF">SAMN02745887_01226</name>
</gene>
<dbReference type="InterPro" id="IPR023393">
    <property type="entry name" value="START-like_dom_sf"/>
</dbReference>
<organism evidence="2 3">
    <name type="scientific">Chitinimonas taiwanensis DSM 18899</name>
    <dbReference type="NCBI Taxonomy" id="1121279"/>
    <lineage>
        <taxon>Bacteria</taxon>
        <taxon>Pseudomonadati</taxon>
        <taxon>Pseudomonadota</taxon>
        <taxon>Betaproteobacteria</taxon>
        <taxon>Neisseriales</taxon>
        <taxon>Chitinibacteraceae</taxon>
        <taxon>Chitinimonas</taxon>
    </lineage>
</organism>
<dbReference type="STRING" id="1121279.SAMN02745887_01226"/>
<evidence type="ECO:0000256" key="1">
    <source>
        <dbReference type="SAM" id="Phobius"/>
    </source>
</evidence>
<sequence>MQRIKQIVLGLVGLIALIVVVGFFLPSEFAIARSTVINAPPERIFAQLDDPRAWKHWTVWNQRDPQMQLSYSGPARGLNAGWQWRSASEGNGEMVFTAIDPNRQLDYTLSFPDMGMRSSGVLRLEASGSGTRLTWTNAGDMGMNPINRYFGLFMDQLVGPDFEAGLANLKRRVEQG</sequence>
<evidence type="ECO:0000313" key="3">
    <source>
        <dbReference type="Proteomes" id="UP000186513"/>
    </source>
</evidence>
<feature type="transmembrane region" description="Helical" evidence="1">
    <location>
        <begin position="7"/>
        <end position="25"/>
    </location>
</feature>
<dbReference type="Gene3D" id="3.30.530.20">
    <property type="match status" value="1"/>
</dbReference>